<feature type="compositionally biased region" description="Basic and acidic residues" evidence="10">
    <location>
        <begin position="21"/>
        <end position="31"/>
    </location>
</feature>
<dbReference type="Pfam" id="PF24990">
    <property type="entry name" value="PAS_13"/>
    <property type="match status" value="1"/>
</dbReference>
<dbReference type="SUPFAM" id="SSF57701">
    <property type="entry name" value="Zn2/Cys6 DNA-binding domain"/>
    <property type="match status" value="1"/>
</dbReference>
<evidence type="ECO:0000256" key="4">
    <source>
        <dbReference type="ARBA" id="ARBA00022723"/>
    </source>
</evidence>
<feature type="compositionally biased region" description="Polar residues" evidence="10">
    <location>
        <begin position="194"/>
        <end position="215"/>
    </location>
</feature>
<evidence type="ECO:0000313" key="12">
    <source>
        <dbReference type="EMBL" id="OWO99133.1"/>
    </source>
</evidence>
<evidence type="ECO:0000259" key="11">
    <source>
        <dbReference type="PROSITE" id="PS50048"/>
    </source>
</evidence>
<dbReference type="AlphaFoldDB" id="A0A218YWS3"/>
<keyword evidence="7" id="KW-0238">DNA-binding</keyword>
<dbReference type="FunCoup" id="A0A218YWS3">
    <property type="interactions" value="201"/>
</dbReference>
<sequence>MSEDSEIDDPELSDGASGNDYSDHDHEPDGVEREEDESTDMAEQKFRSDVDEEGKSGGSTATTAKPKLDPKDPLRPRRKKARRACYACQRAHLTCGDERPCQRCIKRGLADACQDGVRKKAKYLHDAPVEALRPVLGPNYNQSSSSRIINVPAASSSASDASPGISSFFSPADASPSYPIFAGQQNQMPPPVQSRLSYGSQQPSPLSPTFQHPVSSQPSMQVLVPQVTSQSDTRAAFGGALFDPSNPALFDFDLEGLNFGNHYGALEFGMLGHMSSGAAETSPKDTGLRSSQGMGDVNFNGGAFGSNIGPFPRVYGQDMLQDFSGLDRPNQIFSMHHGLPHAYAIANGPTSHHSPSTDASPGASGVGFEASPTTGNFNPNATPHTNAAQRPAKRHEPKSAVGKLGPASILGKRRRDPSSIYDTVHEPYSYTTGFHNLTAFLQRRFSATKTLRIAKSLASIRPSFISCTKTLNLQDLIFMEKCFQRTLFEYEDFMLNCCTPTLVCRRTGEIAAVNKEFTLLTGWKKDVLLGREPNLNTNTGKGNIDISDPGSLTNSGRAGLATPRMRPVGLAEQPTREGRPQNVFVAELLDDDSVIEFYEDFARLAFGDSRGSVTTRCKMLKYQTSDGIEPPEQRDEAALRIKSSETGDSGGLGNRVREIEGEHGIGRLHRDGKLDCTYCWTVKRDVFDIPMMIVMNFLPCI</sequence>
<evidence type="ECO:0000256" key="7">
    <source>
        <dbReference type="ARBA" id="ARBA00023125"/>
    </source>
</evidence>
<feature type="compositionally biased region" description="Polar residues" evidence="10">
    <location>
        <begin position="348"/>
        <end position="359"/>
    </location>
</feature>
<dbReference type="STRING" id="503106.A0A218YWS3"/>
<feature type="region of interest" description="Disordered" evidence="10">
    <location>
        <begin position="347"/>
        <end position="414"/>
    </location>
</feature>
<evidence type="ECO:0000256" key="10">
    <source>
        <dbReference type="SAM" id="MobiDB-lite"/>
    </source>
</evidence>
<dbReference type="PANTHER" id="PTHR47659">
    <property type="entry name" value="ZN(II)2CYS6 TRANSCRIPTION FACTOR (EUROFUNG)-RELATED"/>
    <property type="match status" value="1"/>
</dbReference>
<proteinExistence type="inferred from homology"/>
<feature type="region of interest" description="Disordered" evidence="10">
    <location>
        <begin position="179"/>
        <end position="215"/>
    </location>
</feature>
<dbReference type="CDD" id="cd00067">
    <property type="entry name" value="GAL4"/>
    <property type="match status" value="1"/>
</dbReference>
<comment type="similarity">
    <text evidence="2">Belongs to the ERT1/acuK family.</text>
</comment>
<dbReference type="SMART" id="SM00066">
    <property type="entry name" value="GAL4"/>
    <property type="match status" value="1"/>
</dbReference>
<dbReference type="GO" id="GO:0000981">
    <property type="term" value="F:DNA-binding transcription factor activity, RNA polymerase II-specific"/>
    <property type="evidence" value="ECO:0007669"/>
    <property type="project" value="InterPro"/>
</dbReference>
<name>A0A218YWS3_9HELO</name>
<accession>A0A218YWS3</accession>
<feature type="domain" description="Zn(2)-C6 fungal-type" evidence="11">
    <location>
        <begin position="84"/>
        <end position="113"/>
    </location>
</feature>
<keyword evidence="9" id="KW-0539">Nucleus</keyword>
<dbReference type="InterPro" id="IPR036864">
    <property type="entry name" value="Zn2-C6_fun-type_DNA-bd_sf"/>
</dbReference>
<keyword evidence="3" id="KW-0312">Gluconeogenesis</keyword>
<feature type="compositionally biased region" description="Basic and acidic residues" evidence="10">
    <location>
        <begin position="631"/>
        <end position="645"/>
    </location>
</feature>
<comment type="subcellular location">
    <subcellularLocation>
        <location evidence="1">Nucleus</location>
    </subcellularLocation>
</comment>
<evidence type="ECO:0000256" key="3">
    <source>
        <dbReference type="ARBA" id="ARBA00022432"/>
    </source>
</evidence>
<dbReference type="InterPro" id="IPR001138">
    <property type="entry name" value="Zn2Cys6_DnaBD"/>
</dbReference>
<dbReference type="PANTHER" id="PTHR47659:SF1">
    <property type="entry name" value="TRANSCRIPTION ACTIVATOR OF GLUCONEOGENESIS ERT1"/>
    <property type="match status" value="1"/>
</dbReference>
<organism evidence="12 13">
    <name type="scientific">Diplocarpon coronariae</name>
    <dbReference type="NCBI Taxonomy" id="2795749"/>
    <lineage>
        <taxon>Eukaryota</taxon>
        <taxon>Fungi</taxon>
        <taxon>Dikarya</taxon>
        <taxon>Ascomycota</taxon>
        <taxon>Pezizomycotina</taxon>
        <taxon>Leotiomycetes</taxon>
        <taxon>Helotiales</taxon>
        <taxon>Drepanopezizaceae</taxon>
        <taxon>Diplocarpon</taxon>
    </lineage>
</organism>
<dbReference type="OrthoDB" id="2538135at2759"/>
<evidence type="ECO:0000256" key="6">
    <source>
        <dbReference type="ARBA" id="ARBA00023015"/>
    </source>
</evidence>
<evidence type="ECO:0000256" key="2">
    <source>
        <dbReference type="ARBA" id="ARBA00010855"/>
    </source>
</evidence>
<keyword evidence="6" id="KW-0805">Transcription regulation</keyword>
<feature type="region of interest" description="Disordered" evidence="10">
    <location>
        <begin position="1"/>
        <end position="79"/>
    </location>
</feature>
<dbReference type="InParanoid" id="A0A218YWS3"/>
<feature type="compositionally biased region" description="Basic and acidic residues" evidence="10">
    <location>
        <begin position="66"/>
        <end position="75"/>
    </location>
</feature>
<feature type="region of interest" description="Disordered" evidence="10">
    <location>
        <begin position="626"/>
        <end position="655"/>
    </location>
</feature>
<keyword evidence="5" id="KW-0862">Zinc</keyword>
<dbReference type="GO" id="GO:0006094">
    <property type="term" value="P:gluconeogenesis"/>
    <property type="evidence" value="ECO:0007669"/>
    <property type="project" value="UniProtKB-KW"/>
</dbReference>
<keyword evidence="13" id="KW-1185">Reference proteome</keyword>
<evidence type="ECO:0000256" key="9">
    <source>
        <dbReference type="ARBA" id="ARBA00023242"/>
    </source>
</evidence>
<evidence type="ECO:0000256" key="5">
    <source>
        <dbReference type="ARBA" id="ARBA00022833"/>
    </source>
</evidence>
<dbReference type="GO" id="GO:0005634">
    <property type="term" value="C:nucleus"/>
    <property type="evidence" value="ECO:0007669"/>
    <property type="project" value="UniProtKB-SubCell"/>
</dbReference>
<keyword evidence="8" id="KW-0804">Transcription</keyword>
<dbReference type="EMBL" id="MZNU01000369">
    <property type="protein sequence ID" value="OWO99133.1"/>
    <property type="molecule type" value="Genomic_DNA"/>
</dbReference>
<dbReference type="InterPro" id="IPR056751">
    <property type="entry name" value="PAS_13"/>
</dbReference>
<dbReference type="PROSITE" id="PS50048">
    <property type="entry name" value="ZN2_CY6_FUNGAL_2"/>
    <property type="match status" value="1"/>
</dbReference>
<dbReference type="GO" id="GO:0000977">
    <property type="term" value="F:RNA polymerase II transcription regulatory region sequence-specific DNA binding"/>
    <property type="evidence" value="ECO:0007669"/>
    <property type="project" value="TreeGrafter"/>
</dbReference>
<comment type="caution">
    <text evidence="12">The sequence shown here is derived from an EMBL/GenBank/DDBJ whole genome shotgun (WGS) entry which is preliminary data.</text>
</comment>
<feature type="compositionally biased region" description="Acidic residues" evidence="10">
    <location>
        <begin position="1"/>
        <end position="12"/>
    </location>
</feature>
<feature type="compositionally biased region" description="Basic and acidic residues" evidence="10">
    <location>
        <begin position="42"/>
        <end position="55"/>
    </location>
</feature>
<gene>
    <name evidence="12" type="ORF">B2J93_1931</name>
</gene>
<dbReference type="GO" id="GO:0008270">
    <property type="term" value="F:zinc ion binding"/>
    <property type="evidence" value="ECO:0007669"/>
    <property type="project" value="InterPro"/>
</dbReference>
<dbReference type="GO" id="GO:0009267">
    <property type="term" value="P:cellular response to starvation"/>
    <property type="evidence" value="ECO:0007669"/>
    <property type="project" value="TreeGrafter"/>
</dbReference>
<dbReference type="InterPro" id="IPR050335">
    <property type="entry name" value="ERT1_acuK_gluconeogen_tf"/>
</dbReference>
<keyword evidence="4" id="KW-0479">Metal-binding</keyword>
<feature type="compositionally biased region" description="Polar residues" evidence="10">
    <location>
        <begin position="371"/>
        <end position="388"/>
    </location>
</feature>
<evidence type="ECO:0000256" key="1">
    <source>
        <dbReference type="ARBA" id="ARBA00004123"/>
    </source>
</evidence>
<dbReference type="Proteomes" id="UP000242519">
    <property type="component" value="Unassembled WGS sequence"/>
</dbReference>
<evidence type="ECO:0000313" key="13">
    <source>
        <dbReference type="Proteomes" id="UP000242519"/>
    </source>
</evidence>
<protein>
    <recommendedName>
        <fullName evidence="11">Zn(2)-C6 fungal-type domain-containing protein</fullName>
    </recommendedName>
</protein>
<reference evidence="12 13" key="1">
    <citation type="submission" date="2017-04" db="EMBL/GenBank/DDBJ databases">
        <title>Draft genome sequence of Marssonina coronaria NL1: causal agent of apple blotch.</title>
        <authorList>
            <person name="Cheng Q."/>
        </authorList>
    </citation>
    <scope>NUCLEOTIDE SEQUENCE [LARGE SCALE GENOMIC DNA]</scope>
    <source>
        <strain evidence="12 13">NL1</strain>
    </source>
</reference>
<evidence type="ECO:0000256" key="8">
    <source>
        <dbReference type="ARBA" id="ARBA00023163"/>
    </source>
</evidence>